<dbReference type="VEuPathDB" id="FungiDB:ASPZODRAFT_19233"/>
<dbReference type="STRING" id="1073090.A0A1L9S8M2"/>
<feature type="transmembrane region" description="Helical" evidence="6">
    <location>
        <begin position="17"/>
        <end position="38"/>
    </location>
</feature>
<dbReference type="SUPFAM" id="SSF103473">
    <property type="entry name" value="MFS general substrate transporter"/>
    <property type="match status" value="1"/>
</dbReference>
<protein>
    <recommendedName>
        <fullName evidence="9">Major facilitator superfamily (MFS) profile domain-containing protein</fullName>
    </recommendedName>
</protein>
<evidence type="ECO:0000313" key="7">
    <source>
        <dbReference type="EMBL" id="OJJ43510.1"/>
    </source>
</evidence>
<evidence type="ECO:0000256" key="4">
    <source>
        <dbReference type="ARBA" id="ARBA00022989"/>
    </source>
</evidence>
<name>A0A1L9S8M2_9EURO</name>
<evidence type="ECO:0000256" key="1">
    <source>
        <dbReference type="ARBA" id="ARBA00004141"/>
    </source>
</evidence>
<feature type="transmembrane region" description="Helical" evidence="6">
    <location>
        <begin position="133"/>
        <end position="154"/>
    </location>
</feature>
<feature type="transmembrane region" description="Helical" evidence="6">
    <location>
        <begin position="166"/>
        <end position="190"/>
    </location>
</feature>
<gene>
    <name evidence="7" type="ORF">ASPZODRAFT_19233</name>
</gene>
<evidence type="ECO:0000313" key="8">
    <source>
        <dbReference type="Proteomes" id="UP000184188"/>
    </source>
</evidence>
<keyword evidence="8" id="KW-1185">Reference proteome</keyword>
<dbReference type="RefSeq" id="XP_022578020.1">
    <property type="nucleotide sequence ID" value="XM_022727358.1"/>
</dbReference>
<dbReference type="GO" id="GO:0022857">
    <property type="term" value="F:transmembrane transporter activity"/>
    <property type="evidence" value="ECO:0007669"/>
    <property type="project" value="TreeGrafter"/>
</dbReference>
<comment type="subcellular location">
    <subcellularLocation>
        <location evidence="1">Membrane</location>
        <topology evidence="1">Multi-pass membrane protein</topology>
    </subcellularLocation>
</comment>
<keyword evidence="2" id="KW-0813">Transport</keyword>
<dbReference type="EMBL" id="KV878351">
    <property type="protein sequence ID" value="OJJ43510.1"/>
    <property type="molecule type" value="Genomic_DNA"/>
</dbReference>
<dbReference type="PANTHER" id="PTHR43791:SF3">
    <property type="entry name" value="MAJOR FACILITATOR SUPERFAMILY (MFS) PROFILE DOMAIN-CONTAINING PROTEIN"/>
    <property type="match status" value="1"/>
</dbReference>
<dbReference type="GO" id="GO:0016020">
    <property type="term" value="C:membrane"/>
    <property type="evidence" value="ECO:0007669"/>
    <property type="project" value="UniProtKB-SubCell"/>
</dbReference>
<evidence type="ECO:0000256" key="5">
    <source>
        <dbReference type="ARBA" id="ARBA00023136"/>
    </source>
</evidence>
<accession>A0A1L9S8M2</accession>
<evidence type="ECO:0000256" key="2">
    <source>
        <dbReference type="ARBA" id="ARBA00022448"/>
    </source>
</evidence>
<dbReference type="InterPro" id="IPR036259">
    <property type="entry name" value="MFS_trans_sf"/>
</dbReference>
<dbReference type="OrthoDB" id="3639251at2759"/>
<keyword evidence="3 6" id="KW-0812">Transmembrane</keyword>
<feature type="transmembrane region" description="Helical" evidence="6">
    <location>
        <begin position="101"/>
        <end position="121"/>
    </location>
</feature>
<dbReference type="AlphaFoldDB" id="A0A1L9S8M2"/>
<dbReference type="PANTHER" id="PTHR43791">
    <property type="entry name" value="PERMEASE-RELATED"/>
    <property type="match status" value="1"/>
</dbReference>
<evidence type="ECO:0000256" key="3">
    <source>
        <dbReference type="ARBA" id="ARBA00022692"/>
    </source>
</evidence>
<dbReference type="GeneID" id="34613822"/>
<keyword evidence="4 6" id="KW-1133">Transmembrane helix</keyword>
<sequence length="207" mass="22714">MGLIHIAKDPVTGGWRWIYIVQDAITADISLIIPFVLIDFPGSSRNTFLTADEAALHIEPVTASRILEAALDPKTFIFAFMYMTGAMGSYVFALFLPLYPYFGVFLGEIGVSALLTSVLAWQANNIHGDARRSIYSAILIVFGGIGGIFATLIFRTQDAPKYVPGIIAIMSCCGTTFAFPTILMITLRWANRRADQGKSVIFVLNYT</sequence>
<evidence type="ECO:0008006" key="9">
    <source>
        <dbReference type="Google" id="ProtNLM"/>
    </source>
</evidence>
<dbReference type="Proteomes" id="UP000184188">
    <property type="component" value="Unassembled WGS sequence"/>
</dbReference>
<organism evidence="7 8">
    <name type="scientific">Penicilliopsis zonata CBS 506.65</name>
    <dbReference type="NCBI Taxonomy" id="1073090"/>
    <lineage>
        <taxon>Eukaryota</taxon>
        <taxon>Fungi</taxon>
        <taxon>Dikarya</taxon>
        <taxon>Ascomycota</taxon>
        <taxon>Pezizomycotina</taxon>
        <taxon>Eurotiomycetes</taxon>
        <taxon>Eurotiomycetidae</taxon>
        <taxon>Eurotiales</taxon>
        <taxon>Aspergillaceae</taxon>
        <taxon>Penicilliopsis</taxon>
    </lineage>
</organism>
<keyword evidence="5 6" id="KW-0472">Membrane</keyword>
<proteinExistence type="predicted"/>
<feature type="transmembrane region" description="Helical" evidence="6">
    <location>
        <begin position="75"/>
        <end position="95"/>
    </location>
</feature>
<reference evidence="8" key="1">
    <citation type="journal article" date="2017" name="Genome Biol.">
        <title>Comparative genomics reveals high biological diversity and specific adaptations in the industrially and medically important fungal genus Aspergillus.</title>
        <authorList>
            <person name="de Vries R.P."/>
            <person name="Riley R."/>
            <person name="Wiebenga A."/>
            <person name="Aguilar-Osorio G."/>
            <person name="Amillis S."/>
            <person name="Uchima C.A."/>
            <person name="Anderluh G."/>
            <person name="Asadollahi M."/>
            <person name="Askin M."/>
            <person name="Barry K."/>
            <person name="Battaglia E."/>
            <person name="Bayram O."/>
            <person name="Benocci T."/>
            <person name="Braus-Stromeyer S.A."/>
            <person name="Caldana C."/>
            <person name="Canovas D."/>
            <person name="Cerqueira G.C."/>
            <person name="Chen F."/>
            <person name="Chen W."/>
            <person name="Choi C."/>
            <person name="Clum A."/>
            <person name="Dos Santos R.A."/>
            <person name="Damasio A.R."/>
            <person name="Diallinas G."/>
            <person name="Emri T."/>
            <person name="Fekete E."/>
            <person name="Flipphi M."/>
            <person name="Freyberg S."/>
            <person name="Gallo A."/>
            <person name="Gournas C."/>
            <person name="Habgood R."/>
            <person name="Hainaut M."/>
            <person name="Harispe M.L."/>
            <person name="Henrissat B."/>
            <person name="Hilden K.S."/>
            <person name="Hope R."/>
            <person name="Hossain A."/>
            <person name="Karabika E."/>
            <person name="Karaffa L."/>
            <person name="Karanyi Z."/>
            <person name="Krasevec N."/>
            <person name="Kuo A."/>
            <person name="Kusch H."/>
            <person name="LaButti K."/>
            <person name="Lagendijk E.L."/>
            <person name="Lapidus A."/>
            <person name="Levasseur A."/>
            <person name="Lindquist E."/>
            <person name="Lipzen A."/>
            <person name="Logrieco A.F."/>
            <person name="MacCabe A."/>
            <person name="Maekelae M.R."/>
            <person name="Malavazi I."/>
            <person name="Melin P."/>
            <person name="Meyer V."/>
            <person name="Mielnichuk N."/>
            <person name="Miskei M."/>
            <person name="Molnar A.P."/>
            <person name="Mule G."/>
            <person name="Ngan C.Y."/>
            <person name="Orejas M."/>
            <person name="Orosz E."/>
            <person name="Ouedraogo J.P."/>
            <person name="Overkamp K.M."/>
            <person name="Park H.-S."/>
            <person name="Perrone G."/>
            <person name="Piumi F."/>
            <person name="Punt P.J."/>
            <person name="Ram A.F."/>
            <person name="Ramon A."/>
            <person name="Rauscher S."/>
            <person name="Record E."/>
            <person name="Riano-Pachon D.M."/>
            <person name="Robert V."/>
            <person name="Roehrig J."/>
            <person name="Ruller R."/>
            <person name="Salamov A."/>
            <person name="Salih N.S."/>
            <person name="Samson R.A."/>
            <person name="Sandor E."/>
            <person name="Sanguinetti M."/>
            <person name="Schuetze T."/>
            <person name="Sepcic K."/>
            <person name="Shelest E."/>
            <person name="Sherlock G."/>
            <person name="Sophianopoulou V."/>
            <person name="Squina F.M."/>
            <person name="Sun H."/>
            <person name="Susca A."/>
            <person name="Todd R.B."/>
            <person name="Tsang A."/>
            <person name="Unkles S.E."/>
            <person name="van de Wiele N."/>
            <person name="van Rossen-Uffink D."/>
            <person name="Oliveira J.V."/>
            <person name="Vesth T.C."/>
            <person name="Visser J."/>
            <person name="Yu J.-H."/>
            <person name="Zhou M."/>
            <person name="Andersen M.R."/>
            <person name="Archer D.B."/>
            <person name="Baker S.E."/>
            <person name="Benoit I."/>
            <person name="Brakhage A.A."/>
            <person name="Braus G.H."/>
            <person name="Fischer R."/>
            <person name="Frisvad J.C."/>
            <person name="Goldman G.H."/>
            <person name="Houbraken J."/>
            <person name="Oakley B."/>
            <person name="Pocsi I."/>
            <person name="Scazzocchio C."/>
            <person name="Seiboth B."/>
            <person name="vanKuyk P.A."/>
            <person name="Wortman J."/>
            <person name="Dyer P.S."/>
            <person name="Grigoriev I.V."/>
        </authorList>
    </citation>
    <scope>NUCLEOTIDE SEQUENCE [LARGE SCALE GENOMIC DNA]</scope>
    <source>
        <strain evidence="8">CBS 506.65</strain>
    </source>
</reference>
<evidence type="ECO:0000256" key="6">
    <source>
        <dbReference type="SAM" id="Phobius"/>
    </source>
</evidence>